<reference evidence="2 3" key="1">
    <citation type="submission" date="2010-12" db="EMBL/GenBank/DDBJ databases">
        <title>Whole genome sequence of Anaerolinea thermophila UNI-1.</title>
        <authorList>
            <person name="Narita-Yamada S."/>
            <person name="Kishi E."/>
            <person name="Watanabe Y."/>
            <person name="Takasaki K."/>
            <person name="Ankai A."/>
            <person name="Oguchi A."/>
            <person name="Fukui S."/>
            <person name="Takahashi M."/>
            <person name="Yashiro I."/>
            <person name="Hosoyama A."/>
            <person name="Sekiguchi Y."/>
            <person name="Hanada S."/>
            <person name="Fujita N."/>
        </authorList>
    </citation>
    <scope>NUCLEOTIDE SEQUENCE [LARGE SCALE GENOMIC DNA]</scope>
    <source>
        <strain evidence="3">DSM 14523 / JCM 11388 / NBRC 100420 / UNI-1</strain>
    </source>
</reference>
<organism evidence="2 3">
    <name type="scientific">Anaerolinea thermophila (strain DSM 14523 / JCM 11388 / NBRC 100420 / UNI-1)</name>
    <dbReference type="NCBI Taxonomy" id="926569"/>
    <lineage>
        <taxon>Bacteria</taxon>
        <taxon>Bacillati</taxon>
        <taxon>Chloroflexota</taxon>
        <taxon>Anaerolineae</taxon>
        <taxon>Anaerolineales</taxon>
        <taxon>Anaerolineaceae</taxon>
        <taxon>Anaerolinea</taxon>
    </lineage>
</organism>
<dbReference type="EMBL" id="AP012029">
    <property type="protein sequence ID" value="BAJ64573.1"/>
    <property type="molecule type" value="Genomic_DNA"/>
</dbReference>
<name>E8MZM5_ANATU</name>
<keyword evidence="3" id="KW-1185">Reference proteome</keyword>
<proteinExistence type="predicted"/>
<dbReference type="InParanoid" id="E8MZM5"/>
<evidence type="ECO:0000313" key="3">
    <source>
        <dbReference type="Proteomes" id="UP000008922"/>
    </source>
</evidence>
<dbReference type="Pfam" id="PF13456">
    <property type="entry name" value="RVT_3"/>
    <property type="match status" value="1"/>
</dbReference>
<dbReference type="RefSeq" id="WP_013560928.1">
    <property type="nucleotide sequence ID" value="NC_014960.1"/>
</dbReference>
<dbReference type="Proteomes" id="UP000008922">
    <property type="component" value="Chromosome"/>
</dbReference>
<evidence type="ECO:0000259" key="1">
    <source>
        <dbReference type="PROSITE" id="PS50879"/>
    </source>
</evidence>
<dbReference type="InterPro" id="IPR036397">
    <property type="entry name" value="RNaseH_sf"/>
</dbReference>
<dbReference type="eggNOG" id="COG0328">
    <property type="taxonomic scope" value="Bacteria"/>
</dbReference>
<dbReference type="InterPro" id="IPR002156">
    <property type="entry name" value="RNaseH_domain"/>
</dbReference>
<protein>
    <recommendedName>
        <fullName evidence="1">RNase H type-1 domain-containing protein</fullName>
    </recommendedName>
</protein>
<dbReference type="OrthoDB" id="162608at2"/>
<dbReference type="STRING" id="926569.ANT_25470"/>
<dbReference type="InterPro" id="IPR012337">
    <property type="entry name" value="RNaseH-like_sf"/>
</dbReference>
<dbReference type="Gene3D" id="3.30.420.10">
    <property type="entry name" value="Ribonuclease H-like superfamily/Ribonuclease H"/>
    <property type="match status" value="1"/>
</dbReference>
<dbReference type="AlphaFoldDB" id="E8MZM5"/>
<evidence type="ECO:0000313" key="2">
    <source>
        <dbReference type="EMBL" id="BAJ64573.1"/>
    </source>
</evidence>
<dbReference type="KEGG" id="atm:ANT_25470"/>
<accession>E8MZM5</accession>
<dbReference type="CDD" id="cd09279">
    <property type="entry name" value="RNase_HI_like"/>
    <property type="match status" value="1"/>
</dbReference>
<dbReference type="GO" id="GO:0004523">
    <property type="term" value="F:RNA-DNA hybrid ribonuclease activity"/>
    <property type="evidence" value="ECO:0007669"/>
    <property type="project" value="InterPro"/>
</dbReference>
<dbReference type="PROSITE" id="PS50879">
    <property type="entry name" value="RNASE_H_1"/>
    <property type="match status" value="1"/>
</dbReference>
<feature type="domain" description="RNase H type-1" evidence="1">
    <location>
        <begin position="1"/>
        <end position="146"/>
    </location>
</feature>
<sequence>MLTLRFDGLYRPLTQEGGTAPHAGVMCYGWVISRNGKPIARGHGGYMRRNDASSNIAEYLGLIEGLEALLDMGAEDEAVEIIGDARSVIDQMVGRAAVNSASTRPLYRRAQRLASRFRRLLWTWTPRRKNHAADQLTRRAMKQIRANTRQYRETIHALEMEQHPDRSRTLFPLLNLRVYQPGGLSV</sequence>
<dbReference type="HOGENOM" id="CLU_095977_0_0_0"/>
<dbReference type="SUPFAM" id="SSF53098">
    <property type="entry name" value="Ribonuclease H-like"/>
    <property type="match status" value="1"/>
</dbReference>
<dbReference type="GO" id="GO:0003676">
    <property type="term" value="F:nucleic acid binding"/>
    <property type="evidence" value="ECO:0007669"/>
    <property type="project" value="InterPro"/>
</dbReference>
<gene>
    <name evidence="2" type="ordered locus">ANT_25470</name>
</gene>